<dbReference type="AlphaFoldDB" id="C4KFZ7"/>
<evidence type="ECO:0000313" key="2">
    <source>
        <dbReference type="Proteomes" id="UP000001479"/>
    </source>
</evidence>
<proteinExistence type="predicted"/>
<organism evidence="1 2">
    <name type="scientific">Saccharolobus islandicus (strain M.16.4 / Kamchatka #3)</name>
    <name type="common">Sulfolobus islandicus</name>
    <dbReference type="NCBI Taxonomy" id="426118"/>
    <lineage>
        <taxon>Archaea</taxon>
        <taxon>Thermoproteota</taxon>
        <taxon>Thermoprotei</taxon>
        <taxon>Sulfolobales</taxon>
        <taxon>Sulfolobaceae</taxon>
        <taxon>Saccharolobus</taxon>
    </lineage>
</organism>
<protein>
    <submittedName>
        <fullName evidence="1">Uncharacterized protein</fullName>
    </submittedName>
</protein>
<dbReference type="KEGG" id="sid:M164_0899"/>
<dbReference type="Proteomes" id="UP000001479">
    <property type="component" value="Chromosome"/>
</dbReference>
<sequence>MNKNFSSFLNTVKKVMKILEAGSYDYQLTKEINDFINQYNLLWQTGYYLCQDDKYVYYLTDKINFSEIKNGTVKVVKDRKTGKIYFLEKWTNHNIVYLLQPFQLKGILLHKITETLIKELYPDIETEKEVNYFINNGWVFQTYIDILYDNIAVELKFTDKFDEKQLMIYNTILNSSFSVLISTKIPEPVFVSGRFDFSTLKFQKVLECEVTDNTYNRQLFLEKENKFIEKVYNRFFKNVELFV</sequence>
<evidence type="ECO:0000313" key="1">
    <source>
        <dbReference type="EMBL" id="ACR41511.1"/>
    </source>
</evidence>
<dbReference type="HOGENOM" id="CLU_1140612_0_0_2"/>
<gene>
    <name evidence="1" type="ordered locus">M164_0899</name>
</gene>
<dbReference type="EMBL" id="CP001402">
    <property type="protein sequence ID" value="ACR41511.1"/>
    <property type="molecule type" value="Genomic_DNA"/>
</dbReference>
<name>C4KFZ7_SACI6</name>
<accession>C4KFZ7</accession>
<reference evidence="1 2" key="1">
    <citation type="journal article" date="2009" name="Proc. Natl. Acad. Sci. U.S.A.">
        <title>Biogeography of the Sulfolobus islandicus pan-genome.</title>
        <authorList>
            <person name="Reno M.L."/>
            <person name="Held N.L."/>
            <person name="Fields C.J."/>
            <person name="Burke P.V."/>
            <person name="Whitaker R.J."/>
        </authorList>
    </citation>
    <scope>NUCLEOTIDE SEQUENCE [LARGE SCALE GENOMIC DNA]</scope>
    <source>
        <strain evidence="2">M.16.4 / Kamchatka #3</strain>
    </source>
</reference>